<evidence type="ECO:0000313" key="21">
    <source>
        <dbReference type="Proteomes" id="UP000273194"/>
    </source>
</evidence>
<evidence type="ECO:0000313" key="24">
    <source>
        <dbReference type="Proteomes" id="UP000278715"/>
    </source>
</evidence>
<dbReference type="Proteomes" id="UP000594632">
    <property type="component" value="Chromosome"/>
</dbReference>
<dbReference type="InterPro" id="IPR002587">
    <property type="entry name" value="Myo-inos-1-P_Synthase"/>
</dbReference>
<dbReference type="GO" id="GO:0008654">
    <property type="term" value="P:phospholipid biosynthetic process"/>
    <property type="evidence" value="ECO:0007669"/>
    <property type="project" value="InterPro"/>
</dbReference>
<reference evidence="5" key="5">
    <citation type="submission" date="2018-10" db="EMBL/GenBank/DDBJ databases">
        <authorList>
            <person name="McCarthy S."/>
            <person name="Gradnigo J."/>
            <person name="Johnson T."/>
            <person name="Payne S."/>
            <person name="Lipzen A."/>
            <person name="Schackwitz W."/>
            <person name="Martin J."/>
            <person name="Moriyama E."/>
            <person name="Blum P."/>
        </authorList>
    </citation>
    <scope>NUCLEOTIDE SEQUENCE</scope>
    <source>
        <strain evidence="3">SARC-B</strain>
        <strain evidence="4">SARC-C</strain>
        <strain evidence="5">SULA</strain>
    </source>
</reference>
<dbReference type="GO" id="GO:0004512">
    <property type="term" value="F:inositol-3-phosphate synthase activity"/>
    <property type="evidence" value="ECO:0007669"/>
    <property type="project" value="InterPro"/>
</dbReference>
<feature type="domain" description="Myo-inositol-1-phosphate synthase GAPDH-like" evidence="2">
    <location>
        <begin position="180"/>
        <end position="284"/>
    </location>
</feature>
<dbReference type="EMBL" id="CP011056">
    <property type="protein sequence ID" value="AKA76340.1"/>
    <property type="molecule type" value="Genomic_DNA"/>
</dbReference>
<dbReference type="EMBL" id="CP011055">
    <property type="protein sequence ID" value="AKA73643.1"/>
    <property type="molecule type" value="Genomic_DNA"/>
</dbReference>
<dbReference type="AlphaFoldDB" id="A0A0E3MH97"/>
<dbReference type="Proteomes" id="UP000273194">
    <property type="component" value="Chromosome"/>
</dbReference>
<dbReference type="GeneID" id="44129305"/>
<dbReference type="Gene3D" id="3.40.50.720">
    <property type="entry name" value="NAD(P)-binding Rossmann-like Domain"/>
    <property type="match status" value="1"/>
</dbReference>
<evidence type="ECO:0000313" key="11">
    <source>
        <dbReference type="EMBL" id="AZF81189.1"/>
    </source>
</evidence>
<evidence type="ECO:0000313" key="25">
    <source>
        <dbReference type="Proteomes" id="UP000282269"/>
    </source>
</evidence>
<dbReference type="EMBL" id="CP033239">
    <property type="protein sequence ID" value="AZF78586.1"/>
    <property type="molecule type" value="Genomic_DNA"/>
</dbReference>
<evidence type="ECO:0000313" key="14">
    <source>
        <dbReference type="EMBL" id="SAI83868.1"/>
    </source>
</evidence>
<evidence type="ECO:0000313" key="6">
    <source>
        <dbReference type="EMBL" id="AZF68112.1"/>
    </source>
</evidence>
<reference evidence="13 26" key="6">
    <citation type="journal article" date="2020" name="Nat. Commun.">
        <title>The structures of two archaeal type IV pili illuminate evolutionary relationships.</title>
        <authorList>
            <person name="Wang F."/>
            <person name="Baquero D.P."/>
            <person name="Su Z."/>
            <person name="Beltran L.C."/>
            <person name="Prangishvili D."/>
            <person name="Krupovic M."/>
            <person name="Egelman E.H."/>
        </authorList>
    </citation>
    <scope>NUCLEOTIDE SEQUENCE [LARGE SCALE GENOMIC DNA]</scope>
    <source>
        <strain evidence="13 26">POZ149</strain>
    </source>
</reference>
<dbReference type="PIRSF" id="PIRSF015578">
    <property type="entry name" value="Myoinos-ppht_syn"/>
    <property type="match status" value="1"/>
</dbReference>
<dbReference type="EMBL" id="CP033241">
    <property type="protein sequence ID" value="AZF83827.1"/>
    <property type="molecule type" value="Genomic_DNA"/>
</dbReference>
<organism evidence="5 17">
    <name type="scientific">Saccharolobus solfataricus</name>
    <name type="common">Sulfolobus solfataricus</name>
    <dbReference type="NCBI Taxonomy" id="2287"/>
    <lineage>
        <taxon>Archaea</taxon>
        <taxon>Thermoproteota</taxon>
        <taxon>Thermoprotei</taxon>
        <taxon>Sulfolobales</taxon>
        <taxon>Sulfolobaceae</taxon>
        <taxon>Saccharolobus</taxon>
    </lineage>
</organism>
<dbReference type="SUPFAM" id="SSF55347">
    <property type="entry name" value="Glyceraldehyde-3-phosphate dehydrogenase-like, C-terminal domain"/>
    <property type="match status" value="1"/>
</dbReference>
<dbReference type="OMA" id="YIRPTGY"/>
<dbReference type="Proteomes" id="UP000033057">
    <property type="component" value="Chromosome"/>
</dbReference>
<dbReference type="Proteomes" id="UP000275843">
    <property type="component" value="Chromosome"/>
</dbReference>
<evidence type="ECO:0000313" key="7">
    <source>
        <dbReference type="EMBL" id="AZF70732.1"/>
    </source>
</evidence>
<evidence type="ECO:0000313" key="16">
    <source>
        <dbReference type="Proteomes" id="UP000033085"/>
    </source>
</evidence>
<dbReference type="InterPro" id="IPR036291">
    <property type="entry name" value="NAD(P)-bd_dom_sf"/>
</dbReference>
<name>A0A0E3MH97_SACSO</name>
<evidence type="ECO:0000313" key="19">
    <source>
        <dbReference type="Proteomes" id="UP000267993"/>
    </source>
</evidence>
<evidence type="ECO:0000259" key="2">
    <source>
        <dbReference type="Pfam" id="PF01658"/>
    </source>
</evidence>
<dbReference type="Pfam" id="PF01658">
    <property type="entry name" value="Inos-1-P_synth"/>
    <property type="match status" value="1"/>
</dbReference>
<dbReference type="KEGG" id="ssoa:SULA_1350"/>
<dbReference type="EMBL" id="CP033236">
    <property type="protein sequence ID" value="AZF70732.1"/>
    <property type="molecule type" value="Genomic_DNA"/>
</dbReference>
<dbReference type="InterPro" id="IPR052199">
    <property type="entry name" value="MIPS"/>
</dbReference>
<dbReference type="EMBL" id="LT549890">
    <property type="protein sequence ID" value="SAI83868.1"/>
    <property type="molecule type" value="Genomic_DNA"/>
</dbReference>
<gene>
    <name evidence="13" type="ORF">HFC64_13170</name>
    <name evidence="14" type="ORF">SSOP1_0314</name>
    <name evidence="5" type="ORF">SULA_1350</name>
    <name evidence="3" type="ORF">SULB_1351</name>
    <name evidence="4" type="ORF">SULC_1349</name>
    <name evidence="6" type="ORF">SULG_06700</name>
    <name evidence="7" type="ORF">SULH_06700</name>
    <name evidence="8" type="ORF">SULI_06700</name>
    <name evidence="9" type="ORF">SULM_06700</name>
    <name evidence="10" type="ORF">SULN_06700</name>
    <name evidence="11" type="ORF">SULO_06710</name>
    <name evidence="12" type="ORF">SULZ_06945</name>
</gene>
<evidence type="ECO:0000313" key="3">
    <source>
        <dbReference type="EMBL" id="AKA73643.1"/>
    </source>
</evidence>
<dbReference type="EMBL" id="CP033237">
    <property type="protein sequence ID" value="AZF73352.1"/>
    <property type="molecule type" value="Genomic_DNA"/>
</dbReference>
<evidence type="ECO:0000313" key="22">
    <source>
        <dbReference type="Proteomes" id="UP000273443"/>
    </source>
</evidence>
<dbReference type="Gene3D" id="3.30.360.10">
    <property type="entry name" value="Dihydrodipicolinate Reductase, domain 2"/>
    <property type="match status" value="1"/>
</dbReference>
<protein>
    <submittedName>
        <fullName evidence="13">Inositol-3-phosphate synthase</fullName>
    </submittedName>
    <submittedName>
        <fullName evidence="5">L-myo-inositol-1-phosphate synthase</fullName>
    </submittedName>
</protein>
<evidence type="ECO:0000313" key="9">
    <source>
        <dbReference type="EMBL" id="AZF75976.1"/>
    </source>
</evidence>
<proteinExistence type="inferred from homology"/>
<dbReference type="Proteomes" id="UP000278715">
    <property type="component" value="Chromosome"/>
</dbReference>
<reference evidence="18" key="3">
    <citation type="submission" date="2016-04" db="EMBL/GenBank/DDBJ databases">
        <authorList>
            <person name="Shah S.A."/>
            <person name="Garrett R.A."/>
        </authorList>
    </citation>
    <scope>NUCLEOTIDE SEQUENCE [LARGE SCALE GENOMIC DNA]</scope>
    <source>
        <strain evidence="18">ATCC 35091 / DSM 1616 / JCM 8930 / NBRC 15331 / P1</strain>
    </source>
</reference>
<evidence type="ECO:0000313" key="26">
    <source>
        <dbReference type="Proteomes" id="UP000594632"/>
    </source>
</evidence>
<evidence type="ECO:0000313" key="15">
    <source>
        <dbReference type="Proteomes" id="UP000033057"/>
    </source>
</evidence>
<dbReference type="Pfam" id="PF07994">
    <property type="entry name" value="NAD_binding_5"/>
    <property type="match status" value="1"/>
</dbReference>
<evidence type="ECO:0000313" key="5">
    <source>
        <dbReference type="EMBL" id="AKA79032.1"/>
    </source>
</evidence>
<evidence type="ECO:0000313" key="8">
    <source>
        <dbReference type="EMBL" id="AZF73352.1"/>
    </source>
</evidence>
<dbReference type="InterPro" id="IPR013021">
    <property type="entry name" value="Myo-inos-1-P_Synthase_GAPDH"/>
</dbReference>
<evidence type="ECO:0000313" key="20">
    <source>
        <dbReference type="Proteomes" id="UP000269431"/>
    </source>
</evidence>
<dbReference type="Proteomes" id="UP000267993">
    <property type="component" value="Chromosome"/>
</dbReference>
<evidence type="ECO:0000313" key="12">
    <source>
        <dbReference type="EMBL" id="AZF83827.1"/>
    </source>
</evidence>
<evidence type="ECO:0000313" key="4">
    <source>
        <dbReference type="EMBL" id="AKA76340.1"/>
    </source>
</evidence>
<dbReference type="EMBL" id="CP033235">
    <property type="protein sequence ID" value="AZF68112.1"/>
    <property type="molecule type" value="Genomic_DNA"/>
</dbReference>
<evidence type="ECO:0000313" key="10">
    <source>
        <dbReference type="EMBL" id="AZF78586.1"/>
    </source>
</evidence>
<dbReference type="Proteomes" id="UP000033085">
    <property type="component" value="Chromosome"/>
</dbReference>
<dbReference type="EMBL" id="CP011057">
    <property type="protein sequence ID" value="AKA79032.1"/>
    <property type="molecule type" value="Genomic_DNA"/>
</dbReference>
<dbReference type="EMBL" id="CP033240">
    <property type="protein sequence ID" value="AZF81189.1"/>
    <property type="molecule type" value="Genomic_DNA"/>
</dbReference>
<accession>A0A0E3MH97</accession>
<dbReference type="PANTHER" id="PTHR43125:SF1">
    <property type="entry name" value="INOSITOL-3-PHOSPHATE SYNTHASE"/>
    <property type="match status" value="1"/>
</dbReference>
<evidence type="ECO:0000313" key="18">
    <source>
        <dbReference type="Proteomes" id="UP000076770"/>
    </source>
</evidence>
<evidence type="ECO:0000313" key="23">
    <source>
        <dbReference type="Proteomes" id="UP000275843"/>
    </source>
</evidence>
<dbReference type="Proteomes" id="UP000269431">
    <property type="component" value="Chromosome"/>
</dbReference>
<dbReference type="OrthoDB" id="80661at2157"/>
<reference evidence="15 16" key="1">
    <citation type="journal article" date="2015" name="Genome Announc.">
        <title>Complete Genome Sequence of Sulfolobus solfataricus Strain 98/2 and Evolved Derivatives.</title>
        <authorList>
            <person name="McCarthy S."/>
            <person name="Gradnigo J."/>
            <person name="Johnson T."/>
            <person name="Payne S."/>
            <person name="Lipzen A."/>
            <person name="Martin J."/>
            <person name="Schackwitz W."/>
            <person name="Moriyama E."/>
            <person name="Blum P."/>
        </authorList>
    </citation>
    <scope>NUCLEOTIDE SEQUENCE [LARGE SCALE GENOMIC DNA]</scope>
    <source>
        <strain evidence="15">98/2 SULC</strain>
        <strain evidence="3">SARC-B</strain>
        <strain evidence="4">SARC-C</strain>
        <strain evidence="5 17">SULA</strain>
        <strain evidence="16">SULB</strain>
    </source>
</reference>
<dbReference type="GO" id="GO:0006021">
    <property type="term" value="P:inositol biosynthetic process"/>
    <property type="evidence" value="ECO:0007669"/>
    <property type="project" value="InterPro"/>
</dbReference>
<evidence type="ECO:0000313" key="17">
    <source>
        <dbReference type="Proteomes" id="UP000033106"/>
    </source>
</evidence>
<dbReference type="RefSeq" id="WP_009990624.1">
    <property type="nucleotide sequence ID" value="NZ_CP011055.2"/>
</dbReference>
<dbReference type="EMBL" id="CP033238">
    <property type="protein sequence ID" value="AZF75976.1"/>
    <property type="molecule type" value="Genomic_DNA"/>
</dbReference>
<evidence type="ECO:0000313" key="13">
    <source>
        <dbReference type="EMBL" id="QPG50631.1"/>
    </source>
</evidence>
<comment type="similarity">
    <text evidence="1">Belongs to the myo-inositol 1-phosphate synthase family.</text>
</comment>
<dbReference type="KEGG" id="ssol:SULB_1351"/>
<dbReference type="Proteomes" id="UP000282269">
    <property type="component" value="Chromosome"/>
</dbReference>
<dbReference type="EMBL" id="CP050869">
    <property type="protein sequence ID" value="QPG50631.1"/>
    <property type="molecule type" value="Genomic_DNA"/>
</dbReference>
<dbReference type="Proteomes" id="UP000076770">
    <property type="component" value="Chromosome i"/>
</dbReference>
<dbReference type="KEGG" id="ssof:SULC_1349"/>
<dbReference type="PATRIC" id="fig|2287.6.peg.1399"/>
<reference evidence="14" key="2">
    <citation type="submission" date="2016-04" db="EMBL/GenBank/DDBJ databases">
        <authorList>
            <person name="Evans L.H."/>
            <person name="Alamgir A."/>
            <person name="Owens N."/>
            <person name="Weber N.D."/>
            <person name="Virtaneva K."/>
            <person name="Barbian K."/>
            <person name="Babar A."/>
            <person name="Rosenke K."/>
        </authorList>
    </citation>
    <scope>NUCLEOTIDE SEQUENCE</scope>
    <source>
        <strain evidence="14">P1</strain>
    </source>
</reference>
<dbReference type="Proteomes" id="UP000273443">
    <property type="component" value="Chromosome"/>
</dbReference>
<dbReference type="Proteomes" id="UP000033106">
    <property type="component" value="Chromosome"/>
</dbReference>
<evidence type="ECO:0000256" key="1">
    <source>
        <dbReference type="ARBA" id="ARBA00010813"/>
    </source>
</evidence>
<dbReference type="SUPFAM" id="SSF51735">
    <property type="entry name" value="NAD(P)-binding Rossmann-fold domains"/>
    <property type="match status" value="1"/>
</dbReference>
<dbReference type="PANTHER" id="PTHR43125">
    <property type="entry name" value="INOSITOL-3-PHOSPHATE SYNTHASE"/>
    <property type="match status" value="1"/>
</dbReference>
<sequence length="344" mass="37935">MIRIALIGVGNVASALVQSIELIRNGKEIYGILDLPIRPNDIEIVAAFDIDKRKVNKRLREAIFTKPNVVDKYVDVKNDIIVMRGPTLDGRVGILSNIIEESEEEPVDIVDVLKKEKVDVVVNLLPTGATSASNFYAKASLEAGSAFINTTPSPTAKEFKDQFMEKRLPILGDDLLSQIGGTITHAGIIEFLKSRGVKVLKSYQIDIAGSTEALVALEDWRKDLKKSLKSSFISSFTNDVEVVAGTSDYVEFLKDRRVSYMVIEGLYGIGVPIRIDISLKTYDSFNAVAPLIDLIRIAKLLGRHGIGGAVKEVCYYYFKDPPEKAKSIMDAKRSLDSLLNKLLG</sequence>
<reference evidence="19 20" key="4">
    <citation type="journal article" date="2018" name="Proc. Natl. Acad. Sci. U.S.A.">
        <title>Nonmutational mechanism of inheritance in the Archaeon Sulfolobus solfataricus.</title>
        <authorList>
            <person name="Payne S."/>
            <person name="McCarthy S."/>
            <person name="Johnson T."/>
            <person name="North E."/>
            <person name="Blum P."/>
        </authorList>
    </citation>
    <scope>NUCLEOTIDE SEQUENCE [LARGE SCALE GENOMIC DNA]</scope>
    <source>
        <strain evidence="7 19">SARC-H</strain>
        <strain evidence="8 23">SARC-I</strain>
        <strain evidence="10 24">SARC-N</strain>
        <strain evidence="11 25">SARC-O</strain>
        <strain evidence="12 20">SUL120</strain>
        <strain evidence="6 21">SULG</strain>
        <strain evidence="9 22">SULM</strain>
    </source>
</reference>
<dbReference type="GeneID" id="1455475"/>